<proteinExistence type="predicted"/>
<keyword evidence="1" id="KW-1133">Transmembrane helix</keyword>
<protein>
    <submittedName>
        <fullName evidence="2">Uncharacterized protein</fullName>
    </submittedName>
</protein>
<keyword evidence="1" id="KW-0472">Membrane</keyword>
<evidence type="ECO:0000313" key="3">
    <source>
        <dbReference type="EMBL" id="TYJ97760.1"/>
    </source>
</evidence>
<organism evidence="2 4">
    <name type="scientific">Cucumis melo var. makuwa</name>
    <name type="common">Oriental melon</name>
    <dbReference type="NCBI Taxonomy" id="1194695"/>
    <lineage>
        <taxon>Eukaryota</taxon>
        <taxon>Viridiplantae</taxon>
        <taxon>Streptophyta</taxon>
        <taxon>Embryophyta</taxon>
        <taxon>Tracheophyta</taxon>
        <taxon>Spermatophyta</taxon>
        <taxon>Magnoliopsida</taxon>
        <taxon>eudicotyledons</taxon>
        <taxon>Gunneridae</taxon>
        <taxon>Pentapetalae</taxon>
        <taxon>rosids</taxon>
        <taxon>fabids</taxon>
        <taxon>Cucurbitales</taxon>
        <taxon>Cucurbitaceae</taxon>
        <taxon>Benincaseae</taxon>
        <taxon>Cucumis</taxon>
    </lineage>
</organism>
<comment type="caution">
    <text evidence="2">The sequence shown here is derived from an EMBL/GenBank/DDBJ whole genome shotgun (WGS) entry which is preliminary data.</text>
</comment>
<name>A0A5A7TSD5_CUCMM</name>
<evidence type="ECO:0000313" key="4">
    <source>
        <dbReference type="Proteomes" id="UP000321393"/>
    </source>
</evidence>
<dbReference type="EMBL" id="SSTD01018615">
    <property type="protein sequence ID" value="TYJ97760.1"/>
    <property type="molecule type" value="Genomic_DNA"/>
</dbReference>
<accession>A0A5A7TSD5</accession>
<evidence type="ECO:0000313" key="5">
    <source>
        <dbReference type="Proteomes" id="UP000321947"/>
    </source>
</evidence>
<keyword evidence="1" id="KW-0812">Transmembrane</keyword>
<dbReference type="EMBL" id="SSTE01014036">
    <property type="protein sequence ID" value="KAA0046453.1"/>
    <property type="molecule type" value="Genomic_DNA"/>
</dbReference>
<gene>
    <name evidence="3" type="ORF">E5676_scaffold1251G00680</name>
    <name evidence="2" type="ORF">E6C27_scaffold543G00250</name>
</gene>
<reference evidence="4 5" key="1">
    <citation type="submission" date="2019-08" db="EMBL/GenBank/DDBJ databases">
        <title>Draft genome sequences of two oriental melons (Cucumis melo L. var makuwa).</title>
        <authorList>
            <person name="Kwon S.-Y."/>
        </authorList>
    </citation>
    <scope>NUCLEOTIDE SEQUENCE [LARGE SCALE GENOMIC DNA]</scope>
    <source>
        <strain evidence="5">cv. Chang Bougi</strain>
        <strain evidence="4">cv. SW 3</strain>
        <tissue evidence="2">Leaf</tissue>
    </source>
</reference>
<dbReference type="Proteomes" id="UP000321947">
    <property type="component" value="Unassembled WGS sequence"/>
</dbReference>
<evidence type="ECO:0000313" key="2">
    <source>
        <dbReference type="EMBL" id="KAA0046453.1"/>
    </source>
</evidence>
<sequence length="183" mass="20573">MGLLKKKPANNKSQLLYSLYEFTLPFSCMPGPMRQCCPLVGGLPIGSYHLRYHTSCDGVSHTHLVEDQVGRGYVDTEMAVSKSVVRDALSKALPTCKRDDIGTWAECVKKGVEHYYELRRRKYEVASNRNDPCSSVSKKLIGKGGANDKIENQMGNFLWLICLVLNLVVFYFSLSNQFSNPLE</sequence>
<evidence type="ECO:0000256" key="1">
    <source>
        <dbReference type="SAM" id="Phobius"/>
    </source>
</evidence>
<feature type="transmembrane region" description="Helical" evidence="1">
    <location>
        <begin position="157"/>
        <end position="174"/>
    </location>
</feature>
<dbReference type="AlphaFoldDB" id="A0A5A7TSD5"/>
<dbReference type="Proteomes" id="UP000321393">
    <property type="component" value="Unassembled WGS sequence"/>
</dbReference>